<protein>
    <recommendedName>
        <fullName evidence="9">Branched-chain amino acid transport system carrier protein</fullName>
    </recommendedName>
</protein>
<keyword evidence="6 9" id="KW-0029">Amino-acid transport</keyword>
<dbReference type="GO" id="GO:0005886">
    <property type="term" value="C:plasma membrane"/>
    <property type="evidence" value="ECO:0007669"/>
    <property type="project" value="UniProtKB-SubCell"/>
</dbReference>
<evidence type="ECO:0000256" key="5">
    <source>
        <dbReference type="ARBA" id="ARBA00022692"/>
    </source>
</evidence>
<dbReference type="GO" id="GO:0015820">
    <property type="term" value="P:L-leucine transport"/>
    <property type="evidence" value="ECO:0007669"/>
    <property type="project" value="TreeGrafter"/>
</dbReference>
<feature type="transmembrane region" description="Helical" evidence="9">
    <location>
        <begin position="78"/>
        <end position="97"/>
    </location>
</feature>
<feature type="transmembrane region" description="Helical" evidence="9">
    <location>
        <begin position="39"/>
        <end position="62"/>
    </location>
</feature>
<dbReference type="PANTHER" id="PTHR30588">
    <property type="entry name" value="BRANCHED-CHAIN AMINO ACID TRANSPORT SYSTEM 2 CARRIER PROTEIN"/>
    <property type="match status" value="1"/>
</dbReference>
<evidence type="ECO:0000256" key="4">
    <source>
        <dbReference type="ARBA" id="ARBA00022475"/>
    </source>
</evidence>
<evidence type="ECO:0000256" key="6">
    <source>
        <dbReference type="ARBA" id="ARBA00022970"/>
    </source>
</evidence>
<dbReference type="GO" id="GO:0015190">
    <property type="term" value="F:L-leucine transmembrane transporter activity"/>
    <property type="evidence" value="ECO:0007669"/>
    <property type="project" value="TreeGrafter"/>
</dbReference>
<proteinExistence type="inferred from homology"/>
<evidence type="ECO:0000256" key="2">
    <source>
        <dbReference type="ARBA" id="ARBA00008540"/>
    </source>
</evidence>
<evidence type="ECO:0000256" key="9">
    <source>
        <dbReference type="RuleBase" id="RU362122"/>
    </source>
</evidence>
<dbReference type="NCBIfam" id="TIGR00796">
    <property type="entry name" value="livcs"/>
    <property type="match status" value="1"/>
</dbReference>
<dbReference type="GO" id="GO:0015818">
    <property type="term" value="P:isoleucine transport"/>
    <property type="evidence" value="ECO:0007669"/>
    <property type="project" value="TreeGrafter"/>
</dbReference>
<keyword evidence="5 9" id="KW-0812">Transmembrane</keyword>
<feature type="transmembrane region" description="Helical" evidence="9">
    <location>
        <begin position="146"/>
        <end position="167"/>
    </location>
</feature>
<feature type="transmembrane region" description="Helical" evidence="9">
    <location>
        <begin position="9"/>
        <end position="27"/>
    </location>
</feature>
<dbReference type="Proteomes" id="UP000175744">
    <property type="component" value="Unassembled WGS sequence"/>
</dbReference>
<evidence type="ECO:0000256" key="1">
    <source>
        <dbReference type="ARBA" id="ARBA00004651"/>
    </source>
</evidence>
<dbReference type="PATRIC" id="fig|1121290.3.peg.1424"/>
<feature type="transmembrane region" description="Helical" evidence="9">
    <location>
        <begin position="334"/>
        <end position="355"/>
    </location>
</feature>
<keyword evidence="7 9" id="KW-1133">Transmembrane helix</keyword>
<feature type="transmembrane region" description="Helical" evidence="9">
    <location>
        <begin position="187"/>
        <end position="206"/>
    </location>
</feature>
<keyword evidence="11" id="KW-1185">Reference proteome</keyword>
<evidence type="ECO:0000313" key="10">
    <source>
        <dbReference type="EMBL" id="OFI05895.1"/>
    </source>
</evidence>
<feature type="transmembrane region" description="Helical" evidence="9">
    <location>
        <begin position="307"/>
        <end position="328"/>
    </location>
</feature>
<feature type="transmembrane region" description="Helical" evidence="9">
    <location>
        <begin position="218"/>
        <end position="239"/>
    </location>
</feature>
<feature type="transmembrane region" description="Helical" evidence="9">
    <location>
        <begin position="109"/>
        <end position="134"/>
    </location>
</feature>
<keyword evidence="3 9" id="KW-0813">Transport</keyword>
<feature type="transmembrane region" description="Helical" evidence="9">
    <location>
        <begin position="404"/>
        <end position="423"/>
    </location>
</feature>
<keyword evidence="4" id="KW-1003">Cell membrane</keyword>
<feature type="transmembrane region" description="Helical" evidence="9">
    <location>
        <begin position="274"/>
        <end position="295"/>
    </location>
</feature>
<comment type="function">
    <text evidence="9">Component of the transport system for branched-chain amino acids.</text>
</comment>
<organism evidence="10 11">
    <name type="scientific">Clostridium acetireducens DSM 10703</name>
    <dbReference type="NCBI Taxonomy" id="1121290"/>
    <lineage>
        <taxon>Bacteria</taxon>
        <taxon>Bacillati</taxon>
        <taxon>Bacillota</taxon>
        <taxon>Clostridia</taxon>
        <taxon>Eubacteriales</taxon>
        <taxon>Clostridiaceae</taxon>
        <taxon>Clostridium</taxon>
    </lineage>
</organism>
<gene>
    <name evidence="10" type="primary">brnQ_4</name>
    <name evidence="10" type="ORF">CLOACE_14400</name>
</gene>
<comment type="caution">
    <text evidence="10">The sequence shown here is derived from an EMBL/GenBank/DDBJ whole genome shotgun (WGS) entry which is preliminary data.</text>
</comment>
<dbReference type="OrthoDB" id="9783920at2"/>
<reference evidence="10 11" key="1">
    <citation type="submission" date="2016-06" db="EMBL/GenBank/DDBJ databases">
        <title>Genome sequence of Clostridium acetireducens DSM 10703.</title>
        <authorList>
            <person name="Poehlein A."/>
            <person name="Fluechter S."/>
            <person name="Duerre P."/>
            <person name="Daniel R."/>
        </authorList>
    </citation>
    <scope>NUCLEOTIDE SEQUENCE [LARGE SCALE GENOMIC DNA]</scope>
    <source>
        <strain evidence="10 11">DSM 10703</strain>
    </source>
</reference>
<sequence length="431" mass="46030">MSKEVKDSLVLGFCMFAIFFGAGNLIFPPFLGMMAGTKYPFAIIGFVLTDAGLSLLGILACAKSNSSFYEMTARVDKYFTIIAASALVITIGPLVAIPRTAATTFEISVLPFIPSANVLIAVILYFAITLLFVLKRSSIVDNIGSKLTPVLLVVLLILIVKGTLFPVGPIVDTGVKNMFPRAALEGYQTMDAIGSVITTAIILISARDKGYNSDRDVLRILIKSGIVCVVSLSIVYGGLTYLGSQMITILPADVPKTKIVTEISRRVLGNGGSIALSIIVALACLTTSIGLTSSAAEFFNKLTKNRISYNATAIIIVVISTFIATMGVDCIVSFAFPILQILYPVVMTLIIIVLLGDFVSDDRATSFTIYLTLIISVMDVLVNSLGFNIGFAKAILKFIPLVDVGFGWIVPAALALVGSVIYCKKFPRKVA</sequence>
<evidence type="ECO:0000313" key="11">
    <source>
        <dbReference type="Proteomes" id="UP000175744"/>
    </source>
</evidence>
<evidence type="ECO:0000256" key="3">
    <source>
        <dbReference type="ARBA" id="ARBA00022448"/>
    </source>
</evidence>
<dbReference type="EMBL" id="LZFO01000019">
    <property type="protein sequence ID" value="OFI05895.1"/>
    <property type="molecule type" value="Genomic_DNA"/>
</dbReference>
<dbReference type="AlphaFoldDB" id="A0A1E8EYH9"/>
<dbReference type="InterPro" id="IPR004685">
    <property type="entry name" value="Brnchd-chn_aa_trnsp_Livcs"/>
</dbReference>
<dbReference type="GO" id="GO:0005304">
    <property type="term" value="F:L-valine transmembrane transporter activity"/>
    <property type="evidence" value="ECO:0007669"/>
    <property type="project" value="TreeGrafter"/>
</dbReference>
<name>A0A1E8EYH9_9CLOT</name>
<keyword evidence="8 9" id="KW-0472">Membrane</keyword>
<comment type="subcellular location">
    <subcellularLocation>
        <location evidence="1 9">Cell membrane</location>
        <topology evidence="1 9">Multi-pass membrane protein</topology>
    </subcellularLocation>
</comment>
<dbReference type="RefSeq" id="WP_070110423.1">
    <property type="nucleotide sequence ID" value="NZ_LZFO01000019.1"/>
</dbReference>
<dbReference type="Pfam" id="PF05525">
    <property type="entry name" value="Branch_AA_trans"/>
    <property type="match status" value="1"/>
</dbReference>
<dbReference type="PANTHER" id="PTHR30588:SF0">
    <property type="entry name" value="BRANCHED-CHAIN AMINO ACID PERMEASE BRNQ"/>
    <property type="match status" value="1"/>
</dbReference>
<evidence type="ECO:0000256" key="8">
    <source>
        <dbReference type="ARBA" id="ARBA00023136"/>
    </source>
</evidence>
<dbReference type="GO" id="GO:0015188">
    <property type="term" value="F:L-isoleucine transmembrane transporter activity"/>
    <property type="evidence" value="ECO:0007669"/>
    <property type="project" value="TreeGrafter"/>
</dbReference>
<evidence type="ECO:0000256" key="7">
    <source>
        <dbReference type="ARBA" id="ARBA00022989"/>
    </source>
</evidence>
<feature type="transmembrane region" description="Helical" evidence="9">
    <location>
        <begin position="367"/>
        <end position="392"/>
    </location>
</feature>
<comment type="similarity">
    <text evidence="2 9">Belongs to the branched chain amino acid transporter family.</text>
</comment>
<accession>A0A1E8EYH9</accession>